<dbReference type="Gene3D" id="1.10.730.10">
    <property type="entry name" value="Isoleucyl-tRNA Synthetase, Domain 1"/>
    <property type="match status" value="1"/>
</dbReference>
<dbReference type="SUPFAM" id="SSF52374">
    <property type="entry name" value="Nucleotidylyl transferase"/>
    <property type="match status" value="1"/>
</dbReference>
<evidence type="ECO:0000256" key="3">
    <source>
        <dbReference type="ARBA" id="ARBA00022598"/>
    </source>
</evidence>
<gene>
    <name evidence="12" type="ORF">BGT96224V2_LOCUS1199</name>
</gene>
<dbReference type="InterPro" id="IPR033911">
    <property type="entry name" value="MetRS_core"/>
</dbReference>
<evidence type="ECO:0000256" key="1">
    <source>
        <dbReference type="ARBA" id="ARBA00005594"/>
    </source>
</evidence>
<dbReference type="NCBIfam" id="TIGR00398">
    <property type="entry name" value="metG"/>
    <property type="match status" value="1"/>
</dbReference>
<name>A0A381L3H5_BLUGR</name>
<evidence type="ECO:0000256" key="10">
    <source>
        <dbReference type="RuleBase" id="RU363039"/>
    </source>
</evidence>
<evidence type="ECO:0000259" key="11">
    <source>
        <dbReference type="Pfam" id="PF09334"/>
    </source>
</evidence>
<dbReference type="PRINTS" id="PR01041">
    <property type="entry name" value="TRNASYNTHMET"/>
</dbReference>
<sequence>MNLRIASNLARNAPSFVKNRFGPYLIYRNISRSYPLLSSPPNCFPKPFYVTTPIFYVNDAPHIGHLYTMILADIFKRWNILKGNAAILCTGTDEHGMKVQQAASRAGALPKEFCDSMSETFKVLAEKAKITNDHFIRTTDPVHTNAVQYFWTILKDKGLIYESKHEGWYCISDETFYPENTIEKRIDPLTGRTFMASQETGKEVEWTSERNYHFRLSSFKEPLLEFYKSNPNFIVPAERMKEVVAAVSTGLQDLSISRPTDRLNWGVRVPDDESQCIYVWLDALVNYITAAKFPWPPKHQQIGGWPANLHVIGKDITRFHCIYWPAFLLAAGLKPPKQILTHAHWTLGKQKMAKSTGNTVNPFFAMDRFGVDVIRYYLAHDGGILNDSDYGNQNVVVRYKKDLEGGIGNLLFRLTRPLAWNVRYCVKKFENKTIGSHLRLEYAESMEQKQLLQELFGKVSIEMEKLSVKDALRHIMNVVYNTNTYFQQTKPWELVKSQTSLGELEKSVEASKNVVEIIYLCAEALRIVGILMQAYMPDKAKELLDILHVDVERRSIKFAKFGKDFTYGNTEPTKKSQMLFPPLPVEN</sequence>
<evidence type="ECO:0000256" key="7">
    <source>
        <dbReference type="ARBA" id="ARBA00023146"/>
    </source>
</evidence>
<dbReference type="CDD" id="cd00814">
    <property type="entry name" value="MetRS_core"/>
    <property type="match status" value="1"/>
</dbReference>
<dbReference type="GO" id="GO:0004825">
    <property type="term" value="F:methionine-tRNA ligase activity"/>
    <property type="evidence" value="ECO:0007669"/>
    <property type="project" value="UniProtKB-EC"/>
</dbReference>
<keyword evidence="7 10" id="KW-0030">Aminoacyl-tRNA synthetase</keyword>
<dbReference type="Pfam" id="PF09334">
    <property type="entry name" value="tRNA-synt_1g"/>
    <property type="match status" value="1"/>
</dbReference>
<evidence type="ECO:0000256" key="4">
    <source>
        <dbReference type="ARBA" id="ARBA00022741"/>
    </source>
</evidence>
<evidence type="ECO:0000256" key="8">
    <source>
        <dbReference type="ARBA" id="ARBA00047364"/>
    </source>
</evidence>
<dbReference type="GO" id="GO:0005524">
    <property type="term" value="F:ATP binding"/>
    <property type="evidence" value="ECO:0007669"/>
    <property type="project" value="UniProtKB-KW"/>
</dbReference>
<dbReference type="EMBL" id="UIGY01000006">
    <property type="protein sequence ID" value="SUZ08040.1"/>
    <property type="molecule type" value="Genomic_DNA"/>
</dbReference>
<evidence type="ECO:0000256" key="2">
    <source>
        <dbReference type="ARBA" id="ARBA00012838"/>
    </source>
</evidence>
<comment type="catalytic activity">
    <reaction evidence="8">
        <text>tRNA(Met) + L-methionine + ATP = L-methionyl-tRNA(Met) + AMP + diphosphate</text>
        <dbReference type="Rhea" id="RHEA:13481"/>
        <dbReference type="Rhea" id="RHEA-COMP:9667"/>
        <dbReference type="Rhea" id="RHEA-COMP:9698"/>
        <dbReference type="ChEBI" id="CHEBI:30616"/>
        <dbReference type="ChEBI" id="CHEBI:33019"/>
        <dbReference type="ChEBI" id="CHEBI:57844"/>
        <dbReference type="ChEBI" id="CHEBI:78442"/>
        <dbReference type="ChEBI" id="CHEBI:78530"/>
        <dbReference type="ChEBI" id="CHEBI:456215"/>
        <dbReference type="EC" id="6.1.1.10"/>
    </reaction>
</comment>
<evidence type="ECO:0000313" key="12">
    <source>
        <dbReference type="EMBL" id="SUZ08040.1"/>
    </source>
</evidence>
<protein>
    <recommendedName>
        <fullName evidence="9">Probable methionine--tRNA ligase, mitochondrial</fullName>
        <ecNumber evidence="2">6.1.1.10</ecNumber>
    </recommendedName>
</protein>
<dbReference type="InterPro" id="IPR015413">
    <property type="entry name" value="Methionyl/Leucyl_tRNA_Synth"/>
</dbReference>
<dbReference type="PANTHER" id="PTHR43326">
    <property type="entry name" value="METHIONYL-TRNA SYNTHETASE"/>
    <property type="match status" value="1"/>
</dbReference>
<evidence type="ECO:0000256" key="6">
    <source>
        <dbReference type="ARBA" id="ARBA00022917"/>
    </source>
</evidence>
<dbReference type="FunFam" id="2.170.220.10:FF:000001">
    <property type="entry name" value="methionine--tRNA ligase, mitochondrial"/>
    <property type="match status" value="1"/>
</dbReference>
<dbReference type="OrthoDB" id="24670at2759"/>
<dbReference type="Gene3D" id="2.170.220.10">
    <property type="match status" value="1"/>
</dbReference>
<feature type="domain" description="Methionyl/Leucyl tRNA synthetase" evidence="11">
    <location>
        <begin position="48"/>
        <end position="414"/>
    </location>
</feature>
<evidence type="ECO:0000256" key="5">
    <source>
        <dbReference type="ARBA" id="ARBA00022840"/>
    </source>
</evidence>
<dbReference type="SUPFAM" id="SSF47323">
    <property type="entry name" value="Anticodon-binding domain of a subclass of class I aminoacyl-tRNA synthetases"/>
    <property type="match status" value="1"/>
</dbReference>
<proteinExistence type="inferred from homology"/>
<comment type="similarity">
    <text evidence="1 10">Belongs to the class-I aminoacyl-tRNA synthetase family.</text>
</comment>
<dbReference type="InterPro" id="IPR014729">
    <property type="entry name" value="Rossmann-like_a/b/a_fold"/>
</dbReference>
<dbReference type="GO" id="GO:0005739">
    <property type="term" value="C:mitochondrion"/>
    <property type="evidence" value="ECO:0007669"/>
    <property type="project" value="UniProtKB-ARBA"/>
</dbReference>
<keyword evidence="6 10" id="KW-0648">Protein biosynthesis</keyword>
<keyword evidence="3 10" id="KW-0436">Ligase</keyword>
<reference evidence="12" key="1">
    <citation type="submission" date="2018-07" db="EMBL/GenBank/DDBJ databases">
        <authorList>
            <person name="Quirk P.G."/>
            <person name="Krulwich T.A."/>
        </authorList>
    </citation>
    <scope>NUCLEOTIDE SEQUENCE</scope>
    <source>
        <strain evidence="12">96224</strain>
    </source>
</reference>
<dbReference type="EC" id="6.1.1.10" evidence="2"/>
<dbReference type="InterPro" id="IPR009080">
    <property type="entry name" value="tRNAsynth_Ia_anticodon-bd"/>
</dbReference>
<keyword evidence="5 10" id="KW-0067">ATP-binding</keyword>
<dbReference type="InterPro" id="IPR023457">
    <property type="entry name" value="Met-tRNA_synth_2"/>
</dbReference>
<keyword evidence="4 10" id="KW-0547">Nucleotide-binding</keyword>
<dbReference type="InterPro" id="IPR014758">
    <property type="entry name" value="Met-tRNA_synth"/>
</dbReference>
<dbReference type="Gene3D" id="3.40.50.620">
    <property type="entry name" value="HUPs"/>
    <property type="match status" value="1"/>
</dbReference>
<organism evidence="12">
    <name type="scientific">Blumeria graminis f. sp. tritici 96224</name>
    <dbReference type="NCBI Taxonomy" id="1268274"/>
    <lineage>
        <taxon>Eukaryota</taxon>
        <taxon>Fungi</taxon>
        <taxon>Dikarya</taxon>
        <taxon>Ascomycota</taxon>
        <taxon>Pezizomycotina</taxon>
        <taxon>Leotiomycetes</taxon>
        <taxon>Erysiphales</taxon>
        <taxon>Erysiphaceae</taxon>
        <taxon>Blumeria</taxon>
    </lineage>
</organism>
<accession>A0A381L3H5</accession>
<dbReference type="AlphaFoldDB" id="A0A381L3H5"/>
<evidence type="ECO:0000256" key="9">
    <source>
        <dbReference type="ARBA" id="ARBA00068817"/>
    </source>
</evidence>
<dbReference type="GO" id="GO:0006431">
    <property type="term" value="P:methionyl-tRNA aminoacylation"/>
    <property type="evidence" value="ECO:0007669"/>
    <property type="project" value="InterPro"/>
</dbReference>
<dbReference type="PANTHER" id="PTHR43326:SF1">
    <property type="entry name" value="METHIONINE--TRNA LIGASE, MITOCHONDRIAL"/>
    <property type="match status" value="1"/>
</dbReference>